<sequence>MKIFSAAFSRLFNFQTRIAVTVCSSVLILMLSVQAQARTIADTEFPDVIEASGEFPQMTLNGASVRKYYYVVDMYVGLLYMQNPGHSEQAVIGDEGYKRMVFHTLLPRASGRRVAKALYDALNLSNEEAEALGAPIDEVIEMFDVSMKSGDETHVEYVPGVGTRIIVKNEVRGVIASKRLFDAFLGIWIGAKPFSETFKAEILGTENALIAHE</sequence>
<keyword evidence="3" id="KW-0413">Isomerase</keyword>
<gene>
    <name evidence="3" type="ORF">NYR02_17200</name>
</gene>
<dbReference type="AlphaFoldDB" id="A0A9X2WIL5"/>
<dbReference type="RefSeq" id="WP_260977583.1">
    <property type="nucleotide sequence ID" value="NZ_JAOANI010000028.1"/>
</dbReference>
<reference evidence="3" key="2">
    <citation type="submission" date="2022-08" db="EMBL/GenBank/DDBJ databases">
        <authorList>
            <person name="Dong C."/>
        </authorList>
    </citation>
    <scope>NUCLEOTIDE SEQUENCE</scope>
    <source>
        <strain evidence="3">59MF3M-4</strain>
    </source>
</reference>
<reference evidence="3" key="1">
    <citation type="journal article" date="2022" name="Front. Microbiol.">
        <title>Genome-based taxonomic rearrangement of Oceanobacter-related bacteria including the description of Thalassolituus hydrocarbonoclasticus sp. nov. and Thalassolituus pacificus sp. nov. and emended description of the genus Thalassolituus.</title>
        <authorList>
            <person name="Dong C."/>
            <person name="Wei L."/>
            <person name="Wang J."/>
            <person name="Lai Q."/>
            <person name="Huang Z."/>
            <person name="Shao Z."/>
        </authorList>
    </citation>
    <scope>NUCLEOTIDE SEQUENCE</scope>
    <source>
        <strain evidence="3">59MF3M-4</strain>
    </source>
</reference>
<dbReference type="InterPro" id="IPR036298">
    <property type="entry name" value="Chalcone_isomerase_sf"/>
</dbReference>
<dbReference type="SUPFAM" id="SSF54626">
    <property type="entry name" value="Chalcone isomerase"/>
    <property type="match status" value="1"/>
</dbReference>
<dbReference type="Proteomes" id="UP001147830">
    <property type="component" value="Unassembled WGS sequence"/>
</dbReference>
<dbReference type="Gene3D" id="3.50.70.10">
    <property type="match status" value="1"/>
</dbReference>
<name>A0A9X2WIL5_9GAMM</name>
<feature type="chain" id="PRO_5040765302" evidence="1">
    <location>
        <begin position="38"/>
        <end position="213"/>
    </location>
</feature>
<dbReference type="Pfam" id="PF16036">
    <property type="entry name" value="Chalcone_3"/>
    <property type="match status" value="1"/>
</dbReference>
<evidence type="ECO:0000259" key="2">
    <source>
        <dbReference type="Pfam" id="PF16036"/>
    </source>
</evidence>
<proteinExistence type="predicted"/>
<accession>A0A9X2WIL5</accession>
<dbReference type="EMBL" id="JAOANI010000028">
    <property type="protein sequence ID" value="MCT7360760.1"/>
    <property type="molecule type" value="Genomic_DNA"/>
</dbReference>
<keyword evidence="1" id="KW-0732">Signal</keyword>
<comment type="caution">
    <text evidence="3">The sequence shown here is derived from an EMBL/GenBank/DDBJ whole genome shotgun (WGS) entry which is preliminary data.</text>
</comment>
<dbReference type="InterPro" id="IPR016087">
    <property type="entry name" value="Chalcone_isomerase"/>
</dbReference>
<dbReference type="GO" id="GO:0016872">
    <property type="term" value="F:intramolecular lyase activity"/>
    <property type="evidence" value="ECO:0007669"/>
    <property type="project" value="InterPro"/>
</dbReference>
<organism evidence="3 4">
    <name type="scientific">Thalassolituus pacificus</name>
    <dbReference type="NCBI Taxonomy" id="2975440"/>
    <lineage>
        <taxon>Bacteria</taxon>
        <taxon>Pseudomonadati</taxon>
        <taxon>Pseudomonadota</taxon>
        <taxon>Gammaproteobacteria</taxon>
        <taxon>Oceanospirillales</taxon>
        <taxon>Oceanospirillaceae</taxon>
        <taxon>Thalassolituus</taxon>
    </lineage>
</organism>
<feature type="signal peptide" evidence="1">
    <location>
        <begin position="1"/>
        <end position="37"/>
    </location>
</feature>
<keyword evidence="4" id="KW-1185">Reference proteome</keyword>
<dbReference type="InterPro" id="IPR016088">
    <property type="entry name" value="Chalcone_isomerase_3-sand"/>
</dbReference>
<evidence type="ECO:0000313" key="4">
    <source>
        <dbReference type="Proteomes" id="UP001147830"/>
    </source>
</evidence>
<protein>
    <submittedName>
        <fullName evidence="3">Chalcone isomerase family protein</fullName>
    </submittedName>
</protein>
<evidence type="ECO:0000313" key="3">
    <source>
        <dbReference type="EMBL" id="MCT7360760.1"/>
    </source>
</evidence>
<feature type="domain" description="Chalcone isomerase" evidence="2">
    <location>
        <begin position="37"/>
        <end position="204"/>
    </location>
</feature>
<evidence type="ECO:0000256" key="1">
    <source>
        <dbReference type="SAM" id="SignalP"/>
    </source>
</evidence>